<comment type="caution">
    <text evidence="6">The sequence shown here is derived from an EMBL/GenBank/DDBJ whole genome shotgun (WGS) entry which is preliminary data.</text>
</comment>
<proteinExistence type="predicted"/>
<dbReference type="InterPro" id="IPR050109">
    <property type="entry name" value="HTH-type_TetR-like_transc_reg"/>
</dbReference>
<dbReference type="PROSITE" id="PS50977">
    <property type="entry name" value="HTH_TETR_2"/>
    <property type="match status" value="1"/>
</dbReference>
<dbReference type="Proteomes" id="UP000618733">
    <property type="component" value="Unassembled WGS sequence"/>
</dbReference>
<keyword evidence="7" id="KW-1185">Reference proteome</keyword>
<dbReference type="AlphaFoldDB" id="A0A934QE55"/>
<feature type="domain" description="HTH tetR-type" evidence="5">
    <location>
        <begin position="14"/>
        <end position="74"/>
    </location>
</feature>
<dbReference type="SUPFAM" id="SSF46689">
    <property type="entry name" value="Homeodomain-like"/>
    <property type="match status" value="1"/>
</dbReference>
<sequence>MDEPEAARGRPLDPELAPAIIRAVLALLAERGYSGLSTAAVAKRAGVSTATLYRRWPSKRNLLLAAARQIADAEAADVDTGTLAGDLRALFAHKRRVLAGTVGPTLLVLLGESAHDAELAAILARGVFTPVEEHFAAIQLRAETRGESLTVTPALAARIVLGSALAGVALPAVGRRPAHALSGDGLLPDAEADALVRLLGGTSDNHPLPGESHRA</sequence>
<evidence type="ECO:0000313" key="7">
    <source>
        <dbReference type="Proteomes" id="UP000618733"/>
    </source>
</evidence>
<gene>
    <name evidence="6" type="ORF">JD292_08635</name>
</gene>
<dbReference type="Pfam" id="PF16859">
    <property type="entry name" value="TetR_C_11"/>
    <property type="match status" value="1"/>
</dbReference>
<dbReference type="Gene3D" id="1.10.10.60">
    <property type="entry name" value="Homeodomain-like"/>
    <property type="match status" value="1"/>
</dbReference>
<evidence type="ECO:0000256" key="2">
    <source>
        <dbReference type="ARBA" id="ARBA00023125"/>
    </source>
</evidence>
<dbReference type="EMBL" id="JAEHOI010000007">
    <property type="protein sequence ID" value="MBK0422140.1"/>
    <property type="molecule type" value="Genomic_DNA"/>
</dbReference>
<reference evidence="6" key="1">
    <citation type="submission" date="2020-12" db="EMBL/GenBank/DDBJ databases">
        <title>Leucobacter sp. CAS2, isolated from Chromium sludge.</title>
        <authorList>
            <person name="Xu Z."/>
        </authorList>
    </citation>
    <scope>NUCLEOTIDE SEQUENCE</scope>
    <source>
        <strain evidence="6">CSA2</strain>
    </source>
</reference>
<keyword evidence="2 4" id="KW-0238">DNA-binding</keyword>
<protein>
    <submittedName>
        <fullName evidence="6">TetR/AcrR family transcriptional regulator</fullName>
    </submittedName>
</protein>
<dbReference type="Pfam" id="PF00440">
    <property type="entry name" value="TetR_N"/>
    <property type="match status" value="1"/>
</dbReference>
<accession>A0A934QE55</accession>
<evidence type="ECO:0000256" key="1">
    <source>
        <dbReference type="ARBA" id="ARBA00023015"/>
    </source>
</evidence>
<evidence type="ECO:0000259" key="5">
    <source>
        <dbReference type="PROSITE" id="PS50977"/>
    </source>
</evidence>
<dbReference type="InterPro" id="IPR009057">
    <property type="entry name" value="Homeodomain-like_sf"/>
</dbReference>
<dbReference type="Gene3D" id="1.10.357.10">
    <property type="entry name" value="Tetracycline Repressor, domain 2"/>
    <property type="match status" value="1"/>
</dbReference>
<dbReference type="PRINTS" id="PR00455">
    <property type="entry name" value="HTHTETR"/>
</dbReference>
<organism evidence="6 7">
    <name type="scientific">Leucobacter edaphi</name>
    <dbReference type="NCBI Taxonomy" id="2796472"/>
    <lineage>
        <taxon>Bacteria</taxon>
        <taxon>Bacillati</taxon>
        <taxon>Actinomycetota</taxon>
        <taxon>Actinomycetes</taxon>
        <taxon>Micrococcales</taxon>
        <taxon>Microbacteriaceae</taxon>
        <taxon>Leucobacter</taxon>
    </lineage>
</organism>
<dbReference type="PANTHER" id="PTHR30055">
    <property type="entry name" value="HTH-TYPE TRANSCRIPTIONAL REGULATOR RUTR"/>
    <property type="match status" value="1"/>
</dbReference>
<dbReference type="InterPro" id="IPR001647">
    <property type="entry name" value="HTH_TetR"/>
</dbReference>
<evidence type="ECO:0000256" key="3">
    <source>
        <dbReference type="ARBA" id="ARBA00023163"/>
    </source>
</evidence>
<dbReference type="GO" id="GO:0003700">
    <property type="term" value="F:DNA-binding transcription factor activity"/>
    <property type="evidence" value="ECO:0007669"/>
    <property type="project" value="TreeGrafter"/>
</dbReference>
<evidence type="ECO:0000256" key="4">
    <source>
        <dbReference type="PROSITE-ProRule" id="PRU00335"/>
    </source>
</evidence>
<evidence type="ECO:0000313" key="6">
    <source>
        <dbReference type="EMBL" id="MBK0422140.1"/>
    </source>
</evidence>
<dbReference type="InterPro" id="IPR011075">
    <property type="entry name" value="TetR_C"/>
</dbReference>
<feature type="DNA-binding region" description="H-T-H motif" evidence="4">
    <location>
        <begin position="37"/>
        <end position="56"/>
    </location>
</feature>
<name>A0A934QE55_9MICO</name>
<dbReference type="RefSeq" id="WP_200132343.1">
    <property type="nucleotide sequence ID" value="NZ_JAEHOI010000007.1"/>
</dbReference>
<keyword evidence="1" id="KW-0805">Transcription regulation</keyword>
<dbReference type="PROSITE" id="PS01081">
    <property type="entry name" value="HTH_TETR_1"/>
    <property type="match status" value="1"/>
</dbReference>
<dbReference type="InterPro" id="IPR036271">
    <property type="entry name" value="Tet_transcr_reg_TetR-rel_C_sf"/>
</dbReference>
<dbReference type="InterPro" id="IPR023772">
    <property type="entry name" value="DNA-bd_HTH_TetR-type_CS"/>
</dbReference>
<dbReference type="SUPFAM" id="SSF48498">
    <property type="entry name" value="Tetracyclin repressor-like, C-terminal domain"/>
    <property type="match status" value="1"/>
</dbReference>
<dbReference type="PANTHER" id="PTHR30055:SF148">
    <property type="entry name" value="TETR-FAMILY TRANSCRIPTIONAL REGULATOR"/>
    <property type="match status" value="1"/>
</dbReference>
<dbReference type="GO" id="GO:0000976">
    <property type="term" value="F:transcription cis-regulatory region binding"/>
    <property type="evidence" value="ECO:0007669"/>
    <property type="project" value="TreeGrafter"/>
</dbReference>
<keyword evidence="3" id="KW-0804">Transcription</keyword>